<evidence type="ECO:0000256" key="5">
    <source>
        <dbReference type="ARBA" id="ARBA00022824"/>
    </source>
</evidence>
<evidence type="ECO:0000256" key="7">
    <source>
        <dbReference type="ARBA" id="ARBA00023136"/>
    </source>
</evidence>
<comment type="similarity">
    <text evidence="2">Belongs to the SPCS1 family.</text>
</comment>
<dbReference type="PANTHER" id="PTHR13202">
    <property type="entry name" value="MICROSOMAL SIGNAL PEPTIDASE 12 KDA SUBUNIT"/>
    <property type="match status" value="1"/>
</dbReference>
<dbReference type="OrthoDB" id="263893at2759"/>
<dbReference type="GO" id="GO:0006465">
    <property type="term" value="P:signal peptide processing"/>
    <property type="evidence" value="ECO:0007669"/>
    <property type="project" value="InterPro"/>
</dbReference>
<keyword evidence="6 9" id="KW-1133">Transmembrane helix</keyword>
<dbReference type="STRING" id="1095629.A0A0C9X2Z9"/>
<keyword evidence="5" id="KW-0256">Endoplasmic reticulum</keyword>
<evidence type="ECO:0000256" key="8">
    <source>
        <dbReference type="ARBA" id="ARBA00045204"/>
    </source>
</evidence>
<evidence type="ECO:0000256" key="4">
    <source>
        <dbReference type="ARBA" id="ARBA00022692"/>
    </source>
</evidence>
<dbReference type="EMBL" id="KN838749">
    <property type="protein sequence ID" value="KIJ95628.1"/>
    <property type="molecule type" value="Genomic_DNA"/>
</dbReference>
<dbReference type="AlphaFoldDB" id="A0A0C9X2Z9"/>
<reference evidence="11" key="2">
    <citation type="submission" date="2015-01" db="EMBL/GenBank/DDBJ databases">
        <title>Evolutionary Origins and Diversification of the Mycorrhizal Mutualists.</title>
        <authorList>
            <consortium name="DOE Joint Genome Institute"/>
            <consortium name="Mycorrhizal Genomics Consortium"/>
            <person name="Kohler A."/>
            <person name="Kuo A."/>
            <person name="Nagy L.G."/>
            <person name="Floudas D."/>
            <person name="Copeland A."/>
            <person name="Barry K.W."/>
            <person name="Cichocki N."/>
            <person name="Veneault-Fourrey C."/>
            <person name="LaButti K."/>
            <person name="Lindquist E.A."/>
            <person name="Lipzen A."/>
            <person name="Lundell T."/>
            <person name="Morin E."/>
            <person name="Murat C."/>
            <person name="Riley R."/>
            <person name="Ohm R."/>
            <person name="Sun H."/>
            <person name="Tunlid A."/>
            <person name="Henrissat B."/>
            <person name="Grigoriev I.V."/>
            <person name="Hibbett D.S."/>
            <person name="Martin F."/>
        </authorList>
    </citation>
    <scope>NUCLEOTIDE SEQUENCE [LARGE SCALE GENOMIC DNA]</scope>
    <source>
        <strain evidence="11">LaAM-08-1</strain>
    </source>
</reference>
<evidence type="ECO:0000256" key="2">
    <source>
        <dbReference type="ARBA" id="ARBA00005245"/>
    </source>
</evidence>
<gene>
    <name evidence="10" type="ORF">K443DRAFT_682893</name>
</gene>
<dbReference type="Pfam" id="PF06645">
    <property type="entry name" value="SPC12"/>
    <property type="match status" value="1"/>
</dbReference>
<accession>A0A0C9X2Z9</accession>
<keyword evidence="11" id="KW-1185">Reference proteome</keyword>
<reference evidence="10 11" key="1">
    <citation type="submission" date="2014-04" db="EMBL/GenBank/DDBJ databases">
        <authorList>
            <consortium name="DOE Joint Genome Institute"/>
            <person name="Kuo A."/>
            <person name="Kohler A."/>
            <person name="Nagy L.G."/>
            <person name="Floudas D."/>
            <person name="Copeland A."/>
            <person name="Barry K.W."/>
            <person name="Cichocki N."/>
            <person name="Veneault-Fourrey C."/>
            <person name="LaButti K."/>
            <person name="Lindquist E.A."/>
            <person name="Lipzen A."/>
            <person name="Lundell T."/>
            <person name="Morin E."/>
            <person name="Murat C."/>
            <person name="Sun H."/>
            <person name="Tunlid A."/>
            <person name="Henrissat B."/>
            <person name="Grigoriev I.V."/>
            <person name="Hibbett D.S."/>
            <person name="Martin F."/>
            <person name="Nordberg H.P."/>
            <person name="Cantor M.N."/>
            <person name="Hua S.X."/>
        </authorList>
    </citation>
    <scope>NUCLEOTIDE SEQUENCE [LARGE SCALE GENOMIC DNA]</scope>
    <source>
        <strain evidence="10 11">LaAM-08-1</strain>
    </source>
</reference>
<dbReference type="GO" id="GO:0005787">
    <property type="term" value="C:signal peptidase complex"/>
    <property type="evidence" value="ECO:0007669"/>
    <property type="project" value="InterPro"/>
</dbReference>
<name>A0A0C9X2Z9_9AGAR</name>
<proteinExistence type="inferred from homology"/>
<feature type="transmembrane region" description="Helical" evidence="9">
    <location>
        <begin position="24"/>
        <end position="43"/>
    </location>
</feature>
<evidence type="ECO:0000313" key="11">
    <source>
        <dbReference type="Proteomes" id="UP000054477"/>
    </source>
</evidence>
<sequence length="96" mass="10286">MSNLLQSIPEGRIDFAGQKLVDSISRIVLISAVVISFIAGFALQDVRVTFGLFGASTVLLSLVVLPPWPMFNQHPVKWLDSSSSAKGNGKGKEKAS</sequence>
<evidence type="ECO:0000256" key="6">
    <source>
        <dbReference type="ARBA" id="ARBA00022989"/>
    </source>
</evidence>
<comment type="subcellular location">
    <subcellularLocation>
        <location evidence="1">Endoplasmic reticulum membrane</location>
        <topology evidence="1">Multi-pass membrane protein</topology>
    </subcellularLocation>
</comment>
<feature type="transmembrane region" description="Helical" evidence="9">
    <location>
        <begin position="50"/>
        <end position="68"/>
    </location>
</feature>
<keyword evidence="4 9" id="KW-0812">Transmembrane</keyword>
<evidence type="ECO:0000256" key="3">
    <source>
        <dbReference type="ARBA" id="ARBA00017059"/>
    </source>
</evidence>
<dbReference type="Proteomes" id="UP000054477">
    <property type="component" value="Unassembled WGS sequence"/>
</dbReference>
<keyword evidence="7 9" id="KW-0472">Membrane</keyword>
<evidence type="ECO:0000313" key="10">
    <source>
        <dbReference type="EMBL" id="KIJ95628.1"/>
    </source>
</evidence>
<evidence type="ECO:0000256" key="1">
    <source>
        <dbReference type="ARBA" id="ARBA00004477"/>
    </source>
</evidence>
<organism evidence="10 11">
    <name type="scientific">Laccaria amethystina LaAM-08-1</name>
    <dbReference type="NCBI Taxonomy" id="1095629"/>
    <lineage>
        <taxon>Eukaryota</taxon>
        <taxon>Fungi</taxon>
        <taxon>Dikarya</taxon>
        <taxon>Basidiomycota</taxon>
        <taxon>Agaricomycotina</taxon>
        <taxon>Agaricomycetes</taxon>
        <taxon>Agaricomycetidae</taxon>
        <taxon>Agaricales</taxon>
        <taxon>Agaricineae</taxon>
        <taxon>Hydnangiaceae</taxon>
        <taxon>Laccaria</taxon>
    </lineage>
</organism>
<dbReference type="GO" id="GO:0045047">
    <property type="term" value="P:protein targeting to ER"/>
    <property type="evidence" value="ECO:0007669"/>
    <property type="project" value="TreeGrafter"/>
</dbReference>
<dbReference type="HOGENOM" id="CLU_134505_2_0_1"/>
<dbReference type="InterPro" id="IPR009542">
    <property type="entry name" value="Spc1/SPCS1"/>
</dbReference>
<dbReference type="PANTHER" id="PTHR13202:SF0">
    <property type="entry name" value="SIGNAL PEPTIDASE COMPLEX SUBUNIT 1"/>
    <property type="match status" value="1"/>
</dbReference>
<evidence type="ECO:0000256" key="9">
    <source>
        <dbReference type="SAM" id="Phobius"/>
    </source>
</evidence>
<protein>
    <recommendedName>
        <fullName evidence="3">Signal peptidase complex subunit 1</fullName>
    </recommendedName>
</protein>
<comment type="function">
    <text evidence="8">Component of the signal peptidase complex (SPC) which catalyzes the cleavage of N-terminal signal sequences from nascent proteins as they are translocated into the lumen of the endoplasmic reticulum. Dispensable for SPC enzymatic activity.</text>
</comment>